<dbReference type="EMBL" id="JACMYC010000005">
    <property type="protein sequence ID" value="MBC2960817.1"/>
    <property type="molecule type" value="Genomic_DNA"/>
</dbReference>
<protein>
    <submittedName>
        <fullName evidence="3">Cytochrome P450</fullName>
    </submittedName>
</protein>
<comment type="similarity">
    <text evidence="1 2">Belongs to the cytochrome P450 family.</text>
</comment>
<keyword evidence="2" id="KW-0503">Monooxygenase</keyword>
<dbReference type="PROSITE" id="PS00086">
    <property type="entry name" value="CYTOCHROME_P450"/>
    <property type="match status" value="1"/>
</dbReference>
<dbReference type="RefSeq" id="WP_186346068.1">
    <property type="nucleotide sequence ID" value="NZ_BMMR01000005.1"/>
</dbReference>
<evidence type="ECO:0000256" key="1">
    <source>
        <dbReference type="ARBA" id="ARBA00010617"/>
    </source>
</evidence>
<dbReference type="InterPro" id="IPR017972">
    <property type="entry name" value="Cyt_P450_CS"/>
</dbReference>
<proteinExistence type="inferred from homology"/>
<evidence type="ECO:0000313" key="3">
    <source>
        <dbReference type="EMBL" id="MBC2960817.1"/>
    </source>
</evidence>
<keyword evidence="2" id="KW-0560">Oxidoreductase</keyword>
<dbReference type="InterPro" id="IPR002397">
    <property type="entry name" value="Cyt_P450_B"/>
</dbReference>
<dbReference type="Proteomes" id="UP000604001">
    <property type="component" value="Unassembled WGS sequence"/>
</dbReference>
<evidence type="ECO:0000313" key="4">
    <source>
        <dbReference type="Proteomes" id="UP000604001"/>
    </source>
</evidence>
<accession>A0ABR6U8P0</accession>
<gene>
    <name evidence="3" type="ORF">H7344_10985</name>
</gene>
<dbReference type="PANTHER" id="PTHR46696">
    <property type="entry name" value="P450, PUTATIVE (EUROFUNG)-RELATED"/>
    <property type="match status" value="1"/>
</dbReference>
<dbReference type="PANTHER" id="PTHR46696:SF4">
    <property type="entry name" value="BIOTIN BIOSYNTHESIS CYTOCHROME P450"/>
    <property type="match status" value="1"/>
</dbReference>
<comment type="caution">
    <text evidence="3">The sequence shown here is derived from an EMBL/GenBank/DDBJ whole genome shotgun (WGS) entry which is preliminary data.</text>
</comment>
<dbReference type="InterPro" id="IPR036396">
    <property type="entry name" value="Cyt_P450_sf"/>
</dbReference>
<keyword evidence="2" id="KW-0479">Metal-binding</keyword>
<dbReference type="Gene3D" id="1.10.630.10">
    <property type="entry name" value="Cytochrome P450"/>
    <property type="match status" value="1"/>
</dbReference>
<dbReference type="Pfam" id="PF00067">
    <property type="entry name" value="p450"/>
    <property type="match status" value="1"/>
</dbReference>
<reference evidence="3 4" key="1">
    <citation type="submission" date="2020-08" db="EMBL/GenBank/DDBJ databases">
        <title>novel species in genus Nocardioides.</title>
        <authorList>
            <person name="Zhang G."/>
        </authorList>
    </citation>
    <scope>NUCLEOTIDE SEQUENCE [LARGE SCALE GENOMIC DNA]</scope>
    <source>
        <strain evidence="3 4">SC8A-24</strain>
    </source>
</reference>
<organism evidence="3 4">
    <name type="scientific">Nocardioides deserti</name>
    <dbReference type="NCBI Taxonomy" id="1588644"/>
    <lineage>
        <taxon>Bacteria</taxon>
        <taxon>Bacillati</taxon>
        <taxon>Actinomycetota</taxon>
        <taxon>Actinomycetes</taxon>
        <taxon>Propionibacteriales</taxon>
        <taxon>Nocardioidaceae</taxon>
        <taxon>Nocardioides</taxon>
    </lineage>
</organism>
<dbReference type="InterPro" id="IPR001128">
    <property type="entry name" value="Cyt_P450"/>
</dbReference>
<keyword evidence="2" id="KW-0349">Heme</keyword>
<dbReference type="PRINTS" id="PR00359">
    <property type="entry name" value="BP450"/>
</dbReference>
<dbReference type="SUPFAM" id="SSF48264">
    <property type="entry name" value="Cytochrome P450"/>
    <property type="match status" value="1"/>
</dbReference>
<sequence>MTTTADRAAAPPVLDPYDYAFHEDPYPTYARLRAESPLHHNVEHDFWALSRHADVAAAVRDDETFSNAMGVSLDKSAWGPHAHKVMSFLAMDAPHQARLRSLVSRAFTPRRVRELEPRVQALTEHYLGLALDGAGSGDEVELDWIAAFAGKLPMDVISEMMGVPEADRDEVRRLADLVVHREEGVHDVPPAGMEAALTLVGYYAEMLAERRRAPSEDLTSALLEARIDDGSADGDRLGDDEIIAFLFLMVVAGNETTTKLLGNALFHLTASPAQLDDVLAAGPGPDGLVAPWIEETLRHDTSSQMVARHLKRDLELHGTVAPAGSKLLLLLGSANRDERVFSEPTVFDLHRDKAELSQILSFGGGRHFCLGANLARLEARVVLDHLVRVAGGLEVDHDAAVRVHSTSVRGFASLPTRIRLR</sequence>
<name>A0ABR6U8P0_9ACTN</name>
<keyword evidence="2" id="KW-0408">Iron</keyword>
<evidence type="ECO:0000256" key="2">
    <source>
        <dbReference type="RuleBase" id="RU000461"/>
    </source>
</evidence>
<keyword evidence="4" id="KW-1185">Reference proteome</keyword>